<dbReference type="InterPro" id="IPR050155">
    <property type="entry name" value="HAD-like_hydrolase_sf"/>
</dbReference>
<dbReference type="Proteomes" id="UP000635387">
    <property type="component" value="Unassembled WGS sequence"/>
</dbReference>
<dbReference type="EMBL" id="BNAY01000010">
    <property type="protein sequence ID" value="GHH32204.1"/>
    <property type="molecule type" value="Genomic_DNA"/>
</dbReference>
<dbReference type="PANTHER" id="PTHR43434:SF1">
    <property type="entry name" value="PHOSPHOGLYCOLATE PHOSPHATASE"/>
    <property type="match status" value="1"/>
</dbReference>
<organism evidence="1 2">
    <name type="scientific">Amycolatopsis oliviviridis</name>
    <dbReference type="NCBI Taxonomy" id="1471590"/>
    <lineage>
        <taxon>Bacteria</taxon>
        <taxon>Bacillati</taxon>
        <taxon>Actinomycetota</taxon>
        <taxon>Actinomycetes</taxon>
        <taxon>Pseudonocardiales</taxon>
        <taxon>Pseudonocardiaceae</taxon>
        <taxon>Amycolatopsis</taxon>
    </lineage>
</organism>
<reference evidence="2" key="1">
    <citation type="journal article" date="2019" name="Int. J. Syst. Evol. Microbiol.">
        <title>The Global Catalogue of Microorganisms (GCM) 10K type strain sequencing project: providing services to taxonomists for standard genome sequencing and annotation.</title>
        <authorList>
            <consortium name="The Broad Institute Genomics Platform"/>
            <consortium name="The Broad Institute Genome Sequencing Center for Infectious Disease"/>
            <person name="Wu L."/>
            <person name="Ma J."/>
        </authorList>
    </citation>
    <scope>NUCLEOTIDE SEQUENCE [LARGE SCALE GENOMIC DNA]</scope>
    <source>
        <strain evidence="2">CGMCC 4.7683</strain>
    </source>
</reference>
<sequence length="244" mass="25834">MVRRFRGGEGMSPRAPVDTVLLDAGGVLIMPAAEAVLRSLRDGGARADLALIDRAHYAATAVNDRFPPRNRLSYLKAFARACGIHDDRAERVIAELSAAYDGPKWTRELPGAAKSLRSLSSLPVALGVVSNSVGLVAEQLRRAGICQVGPGAGTPVSLVIDSALVGVAKPDPGIFHLALRELGAEPERTVYVGDTARIDVDGALAAGIRPLHLDPHRDCPDPPGRHEHLRGLGDLAAWVRAHGR</sequence>
<dbReference type="Gene3D" id="3.40.50.1000">
    <property type="entry name" value="HAD superfamily/HAD-like"/>
    <property type="match status" value="1"/>
</dbReference>
<evidence type="ECO:0000313" key="1">
    <source>
        <dbReference type="EMBL" id="GHH32204.1"/>
    </source>
</evidence>
<dbReference type="SFLD" id="SFLDS00003">
    <property type="entry name" value="Haloacid_Dehalogenase"/>
    <property type="match status" value="1"/>
</dbReference>
<comment type="caution">
    <text evidence="1">The sequence shown here is derived from an EMBL/GenBank/DDBJ whole genome shotgun (WGS) entry which is preliminary data.</text>
</comment>
<dbReference type="InterPro" id="IPR006439">
    <property type="entry name" value="HAD-SF_hydro_IA"/>
</dbReference>
<accession>A0ABQ3M2P2</accession>
<dbReference type="NCBIfam" id="TIGR01549">
    <property type="entry name" value="HAD-SF-IA-v1"/>
    <property type="match status" value="1"/>
</dbReference>
<evidence type="ECO:0000313" key="2">
    <source>
        <dbReference type="Proteomes" id="UP000635387"/>
    </source>
</evidence>
<protein>
    <submittedName>
        <fullName evidence="1">Hydrolase</fullName>
    </submittedName>
</protein>
<name>A0ABQ3M2P2_9PSEU</name>
<dbReference type="PRINTS" id="PR00413">
    <property type="entry name" value="HADHALOGNASE"/>
</dbReference>
<dbReference type="Pfam" id="PF00702">
    <property type="entry name" value="Hydrolase"/>
    <property type="match status" value="1"/>
</dbReference>
<proteinExistence type="predicted"/>
<dbReference type="GO" id="GO:0016787">
    <property type="term" value="F:hydrolase activity"/>
    <property type="evidence" value="ECO:0007669"/>
    <property type="project" value="UniProtKB-KW"/>
</dbReference>
<dbReference type="PANTHER" id="PTHR43434">
    <property type="entry name" value="PHOSPHOGLYCOLATE PHOSPHATASE"/>
    <property type="match status" value="1"/>
</dbReference>
<keyword evidence="1" id="KW-0378">Hydrolase</keyword>
<keyword evidence="2" id="KW-1185">Reference proteome</keyword>
<dbReference type="InterPro" id="IPR023214">
    <property type="entry name" value="HAD_sf"/>
</dbReference>
<dbReference type="InterPro" id="IPR036412">
    <property type="entry name" value="HAD-like_sf"/>
</dbReference>
<gene>
    <name evidence="1" type="ORF">GCM10017790_68960</name>
</gene>
<dbReference type="SUPFAM" id="SSF56784">
    <property type="entry name" value="HAD-like"/>
    <property type="match status" value="1"/>
</dbReference>
<dbReference type="SFLD" id="SFLDG01129">
    <property type="entry name" value="C1.5:_HAD__Beta-PGM__Phosphata"/>
    <property type="match status" value="1"/>
</dbReference>